<evidence type="ECO:0000256" key="6">
    <source>
        <dbReference type="ARBA" id="ARBA00022807"/>
    </source>
</evidence>
<dbReference type="InterPro" id="IPR050164">
    <property type="entry name" value="Peptidase_C19"/>
</dbReference>
<protein>
    <recommendedName>
        <fullName evidence="2">ubiquitinyl hydrolase 1</fullName>
        <ecNumber evidence="2">3.4.19.12</ecNumber>
    </recommendedName>
</protein>
<keyword evidence="4" id="KW-0833">Ubl conjugation pathway</keyword>
<dbReference type="GO" id="GO:0006508">
    <property type="term" value="P:proteolysis"/>
    <property type="evidence" value="ECO:0007669"/>
    <property type="project" value="UniProtKB-KW"/>
</dbReference>
<evidence type="ECO:0000259" key="8">
    <source>
        <dbReference type="PROSITE" id="PS50235"/>
    </source>
</evidence>
<comment type="caution">
    <text evidence="9">The sequence shown here is derived from an EMBL/GenBank/DDBJ whole genome shotgun (WGS) entry which is preliminary data.</text>
</comment>
<evidence type="ECO:0000256" key="7">
    <source>
        <dbReference type="SAM" id="MobiDB-lite"/>
    </source>
</evidence>
<dbReference type="InterPro" id="IPR038765">
    <property type="entry name" value="Papain-like_cys_pep_sf"/>
</dbReference>
<dbReference type="EC" id="3.4.19.12" evidence="2"/>
<evidence type="ECO:0000256" key="2">
    <source>
        <dbReference type="ARBA" id="ARBA00012759"/>
    </source>
</evidence>
<feature type="compositionally biased region" description="Gly residues" evidence="7">
    <location>
        <begin position="281"/>
        <end position="290"/>
    </location>
</feature>
<dbReference type="AlphaFoldDB" id="A0AAW0F3N8"/>
<dbReference type="Pfam" id="PF00443">
    <property type="entry name" value="UCH"/>
    <property type="match status" value="1"/>
</dbReference>
<evidence type="ECO:0000313" key="9">
    <source>
        <dbReference type="EMBL" id="KAK7199728.1"/>
    </source>
</evidence>
<proteinExistence type="predicted"/>
<dbReference type="Gene3D" id="3.90.70.10">
    <property type="entry name" value="Cysteine proteinases"/>
    <property type="match status" value="1"/>
</dbReference>
<sequence length="536" mass="57168">MGGPPGSQVVQKKSGRPRNTNGHGAHLADGANGSEDVGQHASPSPALFQPPRQPNVHVECVPLRELYDQAGFGGAGARGSHSGGQTRRQQGKRAAATLQLAFTDLPYPRGMVNNSNFCFINSILQALLFIPAFAQLSVCASCDAQARQLCPTLAAFGKWALQYWKPGFTRLATTAPPLVPRTGVGAGGGRAGAPSSAVAPASQRILDGSVQEDAQEYLQKLLERVHEELVAWEDALNAGDASETTTESGTHTTAASVATTHHGGGVAGATAAAAAAASASTGGGGGGEDGGQPPFHQKGWTIVRGKEKLAVREHVDVQGRSRLLASMFGGTLESHLQGKQRQRDRVSVMVESYYCLPVDVGFAPECTIEQALEHTFVTERIYDSEREKNLKKTLRLGRLPSILFLQLRRWAVTREGELVKLDNVVHLKRTLQIPRTICSDETLGNAGRAYRLLSVVCHRGDAVGRGHYVTYLVHHAASPAILKVQASEPGNKDAAIVRSPPDPASVILCNDANVTVCPAKNMEKESMYFLVYQKSV</sequence>
<name>A0AAW0F3N8_9TRYP</name>
<keyword evidence="3" id="KW-0645">Protease</keyword>
<dbReference type="GO" id="GO:0004843">
    <property type="term" value="F:cysteine-type deubiquitinase activity"/>
    <property type="evidence" value="ECO:0007669"/>
    <property type="project" value="UniProtKB-EC"/>
</dbReference>
<feature type="region of interest" description="Disordered" evidence="7">
    <location>
        <begin position="1"/>
        <end position="53"/>
    </location>
</feature>
<reference evidence="9 10" key="1">
    <citation type="journal article" date="2021" name="MBio">
        <title>A New Model Trypanosomatid, Novymonas esmeraldas: Genomic Perception of Its 'Candidatus Pandoraea novymonadis' Endosymbiont.</title>
        <authorList>
            <person name="Zakharova A."/>
            <person name="Saura A."/>
            <person name="Butenko A."/>
            <person name="Podesvova L."/>
            <person name="Warmusova S."/>
            <person name="Kostygov A.Y."/>
            <person name="Nenarokova A."/>
            <person name="Lukes J."/>
            <person name="Opperdoes F.R."/>
            <person name="Yurchenko V."/>
        </authorList>
    </citation>
    <scope>NUCLEOTIDE SEQUENCE [LARGE SCALE GENOMIC DNA]</scope>
    <source>
        <strain evidence="9 10">E262AT.01</strain>
    </source>
</reference>
<keyword evidence="6" id="KW-0788">Thiol protease</keyword>
<keyword evidence="5 9" id="KW-0378">Hydrolase</keyword>
<dbReference type="PROSITE" id="PS00973">
    <property type="entry name" value="USP_2"/>
    <property type="match status" value="1"/>
</dbReference>
<evidence type="ECO:0000256" key="5">
    <source>
        <dbReference type="ARBA" id="ARBA00022801"/>
    </source>
</evidence>
<evidence type="ECO:0000313" key="10">
    <source>
        <dbReference type="Proteomes" id="UP001430356"/>
    </source>
</evidence>
<evidence type="ECO:0000256" key="1">
    <source>
        <dbReference type="ARBA" id="ARBA00000707"/>
    </source>
</evidence>
<dbReference type="SUPFAM" id="SSF54001">
    <property type="entry name" value="Cysteine proteinases"/>
    <property type="match status" value="1"/>
</dbReference>
<comment type="catalytic activity">
    <reaction evidence="1">
        <text>Thiol-dependent hydrolysis of ester, thioester, amide, peptide and isopeptide bonds formed by the C-terminal Gly of ubiquitin (a 76-residue protein attached to proteins as an intracellular targeting signal).</text>
        <dbReference type="EC" id="3.4.19.12"/>
    </reaction>
</comment>
<evidence type="ECO:0000256" key="4">
    <source>
        <dbReference type="ARBA" id="ARBA00022786"/>
    </source>
</evidence>
<dbReference type="EMBL" id="JAECZO010000001">
    <property type="protein sequence ID" value="KAK7199728.1"/>
    <property type="molecule type" value="Genomic_DNA"/>
</dbReference>
<organism evidence="9 10">
    <name type="scientific">Novymonas esmeraldas</name>
    <dbReference type="NCBI Taxonomy" id="1808958"/>
    <lineage>
        <taxon>Eukaryota</taxon>
        <taxon>Discoba</taxon>
        <taxon>Euglenozoa</taxon>
        <taxon>Kinetoplastea</taxon>
        <taxon>Metakinetoplastina</taxon>
        <taxon>Trypanosomatida</taxon>
        <taxon>Trypanosomatidae</taxon>
        <taxon>Novymonas</taxon>
    </lineage>
</organism>
<dbReference type="CDD" id="cd02257">
    <property type="entry name" value="Peptidase_C19"/>
    <property type="match status" value="1"/>
</dbReference>
<dbReference type="Proteomes" id="UP001430356">
    <property type="component" value="Unassembled WGS sequence"/>
</dbReference>
<dbReference type="GO" id="GO:0005829">
    <property type="term" value="C:cytosol"/>
    <property type="evidence" value="ECO:0007669"/>
    <property type="project" value="TreeGrafter"/>
</dbReference>
<gene>
    <name evidence="9" type="ORF">NESM_000018900</name>
</gene>
<dbReference type="InterPro" id="IPR001394">
    <property type="entry name" value="Peptidase_C19_UCH"/>
</dbReference>
<dbReference type="GO" id="GO:0005634">
    <property type="term" value="C:nucleus"/>
    <property type="evidence" value="ECO:0007669"/>
    <property type="project" value="TreeGrafter"/>
</dbReference>
<dbReference type="PROSITE" id="PS50235">
    <property type="entry name" value="USP_3"/>
    <property type="match status" value="1"/>
</dbReference>
<dbReference type="InterPro" id="IPR028889">
    <property type="entry name" value="USP"/>
</dbReference>
<evidence type="ECO:0000256" key="3">
    <source>
        <dbReference type="ARBA" id="ARBA00022670"/>
    </source>
</evidence>
<accession>A0AAW0F3N8</accession>
<dbReference type="PANTHER" id="PTHR24006">
    <property type="entry name" value="UBIQUITIN CARBOXYL-TERMINAL HYDROLASE"/>
    <property type="match status" value="1"/>
</dbReference>
<feature type="region of interest" description="Disordered" evidence="7">
    <location>
        <begin position="278"/>
        <end position="298"/>
    </location>
</feature>
<feature type="domain" description="USP" evidence="8">
    <location>
        <begin position="109"/>
        <end position="535"/>
    </location>
</feature>
<keyword evidence="10" id="KW-1185">Reference proteome</keyword>
<dbReference type="PANTHER" id="PTHR24006:SF687">
    <property type="entry name" value="UBIQUITIN CARBOXYL-TERMINAL HYDROLASE 10"/>
    <property type="match status" value="1"/>
</dbReference>
<dbReference type="GO" id="GO:0016579">
    <property type="term" value="P:protein deubiquitination"/>
    <property type="evidence" value="ECO:0007669"/>
    <property type="project" value="InterPro"/>
</dbReference>
<dbReference type="InterPro" id="IPR018200">
    <property type="entry name" value="USP_CS"/>
</dbReference>